<feature type="transmembrane region" description="Helical" evidence="6">
    <location>
        <begin position="354"/>
        <end position="371"/>
    </location>
</feature>
<dbReference type="Gene3D" id="3.90.226.10">
    <property type="entry name" value="2-enoyl-CoA Hydratase, Chain A, domain 1"/>
    <property type="match status" value="1"/>
</dbReference>
<dbReference type="Pfam" id="PF24961">
    <property type="entry name" value="NfeD_membrane"/>
    <property type="match status" value="1"/>
</dbReference>
<feature type="transmembrane region" description="Helical" evidence="6">
    <location>
        <begin position="330"/>
        <end position="348"/>
    </location>
</feature>
<keyword evidence="3 6" id="KW-1133">Transmembrane helix</keyword>
<dbReference type="SUPFAM" id="SSF52096">
    <property type="entry name" value="ClpP/crotonase"/>
    <property type="match status" value="1"/>
</dbReference>
<evidence type="ECO:0000313" key="10">
    <source>
        <dbReference type="EMBL" id="HAT1596672.1"/>
    </source>
</evidence>
<dbReference type="InterPro" id="IPR052165">
    <property type="entry name" value="Membrane_assoc_protease"/>
</dbReference>
<dbReference type="AlphaFoldDB" id="A0AAN5KRQ7"/>
<feature type="transmembrane region" description="Helical" evidence="6">
    <location>
        <begin position="409"/>
        <end position="430"/>
    </location>
</feature>
<dbReference type="Gene3D" id="2.40.50.140">
    <property type="entry name" value="Nucleic acid-binding proteins"/>
    <property type="match status" value="1"/>
</dbReference>
<dbReference type="PANTHER" id="PTHR33507:SF4">
    <property type="entry name" value="NODULATION COMPETITIVENESS PROTEIN NFED"/>
    <property type="match status" value="1"/>
</dbReference>
<protein>
    <submittedName>
        <fullName evidence="10">Nodulation protein NfeD</fullName>
    </submittedName>
</protein>
<evidence type="ECO:0000256" key="6">
    <source>
        <dbReference type="SAM" id="Phobius"/>
    </source>
</evidence>
<dbReference type="Pfam" id="PF25145">
    <property type="entry name" value="NfeD1b_N"/>
    <property type="match status" value="1"/>
</dbReference>
<dbReference type="PANTHER" id="PTHR33507">
    <property type="entry name" value="INNER MEMBRANE PROTEIN YBBJ"/>
    <property type="match status" value="1"/>
</dbReference>
<dbReference type="Proteomes" id="UP000861567">
    <property type="component" value="Unassembled WGS sequence"/>
</dbReference>
<keyword evidence="4 6" id="KW-0472">Membrane</keyword>
<dbReference type="GO" id="GO:0016020">
    <property type="term" value="C:membrane"/>
    <property type="evidence" value="ECO:0007669"/>
    <property type="project" value="UniProtKB-SubCell"/>
</dbReference>
<accession>A0AAN5KRQ7</accession>
<dbReference type="InterPro" id="IPR056738">
    <property type="entry name" value="NfeD1b_N"/>
</dbReference>
<feature type="compositionally biased region" description="Basic and acidic residues" evidence="5">
    <location>
        <begin position="27"/>
        <end position="36"/>
    </location>
</feature>
<feature type="transmembrane region" description="Helical" evidence="6">
    <location>
        <begin position="72"/>
        <end position="90"/>
    </location>
</feature>
<organism evidence="10 11">
    <name type="scientific">Legionella pneumophila</name>
    <dbReference type="NCBI Taxonomy" id="446"/>
    <lineage>
        <taxon>Bacteria</taxon>
        <taxon>Pseudomonadati</taxon>
        <taxon>Pseudomonadota</taxon>
        <taxon>Gammaproteobacteria</taxon>
        <taxon>Legionellales</taxon>
        <taxon>Legionellaceae</taxon>
        <taxon>Legionella</taxon>
    </lineage>
</organism>
<evidence type="ECO:0000256" key="5">
    <source>
        <dbReference type="SAM" id="MobiDB-lite"/>
    </source>
</evidence>
<evidence type="ECO:0000256" key="4">
    <source>
        <dbReference type="ARBA" id="ARBA00023136"/>
    </source>
</evidence>
<feature type="transmembrane region" description="Helical" evidence="6">
    <location>
        <begin position="301"/>
        <end position="323"/>
    </location>
</feature>
<dbReference type="EMBL" id="DACSEI010000018">
    <property type="protein sequence ID" value="HAT1596672.1"/>
    <property type="molecule type" value="Genomic_DNA"/>
</dbReference>
<evidence type="ECO:0000256" key="3">
    <source>
        <dbReference type="ARBA" id="ARBA00022989"/>
    </source>
</evidence>
<reference evidence="10" key="2">
    <citation type="submission" date="2020-11" db="EMBL/GenBank/DDBJ databases">
        <authorList>
            <consortium name="NCBI Pathogen Detection Project"/>
        </authorList>
    </citation>
    <scope>NUCLEOTIDE SEQUENCE</scope>
    <source>
        <strain evidence="10">D3612</strain>
    </source>
</reference>
<evidence type="ECO:0000256" key="2">
    <source>
        <dbReference type="ARBA" id="ARBA00022692"/>
    </source>
</evidence>
<gene>
    <name evidence="10" type="ORF">I8Y58_001903</name>
</gene>
<name>A0AAN5KRQ7_LEGPN</name>
<evidence type="ECO:0000259" key="8">
    <source>
        <dbReference type="Pfam" id="PF24961"/>
    </source>
</evidence>
<feature type="transmembrane region" description="Helical" evidence="6">
    <location>
        <begin position="378"/>
        <end position="397"/>
    </location>
</feature>
<evidence type="ECO:0000259" key="7">
    <source>
        <dbReference type="Pfam" id="PF01957"/>
    </source>
</evidence>
<dbReference type="Pfam" id="PF01957">
    <property type="entry name" value="NfeD"/>
    <property type="match status" value="1"/>
</dbReference>
<sequence length="501" mass="54092">MHQDGFEQEGQNKRSGIISEPGIVRRAQRETDHRDAVYSSANNDSNSIITKLVATATMIGNKLNKLIQKSRVFILYTLFFLLGLQASFAAKIVELNIKGPIGPATVDYLERGIKSSQDADLIVILIDTPGGLYDSTRNIIQLFLLSDVPIITYVSPTGARAASAGTYLMYASTLAAMAPGTQMGAASPVSLGTGFSEGEKDEKKKSTMENKVTHDAVATIRSLAQLRGRDPDFAEKAVTEGKSITANEALNKGVINYIAKNRNDLLSQVHGIKVSQNNKTITINTENPDIQVINPDWRTRFLSVITNPTVAYLLLLLGIYGIFFELVNPGYVLPGVVGAVSMLFALYALQLLPINYAGLGLIILGILFVIAEAFTPSFGALGVGGTVSFILGSIMLMNTEHLAFQIAWSAIWAMAVLNILIFVLVLGMLVKSRNQKIRHGLETLVGAKGRALGDINLEGQAVIKGEIWNVHSSSPIAANKSIKVTRASGLLLEVEEDQSVY</sequence>
<evidence type="ECO:0000313" key="11">
    <source>
        <dbReference type="Proteomes" id="UP000861567"/>
    </source>
</evidence>
<reference evidence="10" key="1">
    <citation type="journal article" date="2018" name="Genome Biol.">
        <title>SKESA: strategic k-mer extension for scrupulous assemblies.</title>
        <authorList>
            <person name="Souvorov A."/>
            <person name="Agarwala R."/>
            <person name="Lipman D.J."/>
        </authorList>
    </citation>
    <scope>NUCLEOTIDE SEQUENCE</scope>
    <source>
        <strain evidence="10">D3612</strain>
    </source>
</reference>
<evidence type="ECO:0000259" key="9">
    <source>
        <dbReference type="Pfam" id="PF25145"/>
    </source>
</evidence>
<dbReference type="InterPro" id="IPR012340">
    <property type="entry name" value="NA-bd_OB-fold"/>
</dbReference>
<comment type="caution">
    <text evidence="10">The sequence shown here is derived from an EMBL/GenBank/DDBJ whole genome shotgun (WGS) entry which is preliminary data.</text>
</comment>
<dbReference type="InterPro" id="IPR002810">
    <property type="entry name" value="NfeD-like_C"/>
</dbReference>
<dbReference type="InterPro" id="IPR029045">
    <property type="entry name" value="ClpP/crotonase-like_dom_sf"/>
</dbReference>
<dbReference type="CDD" id="cd07020">
    <property type="entry name" value="Clp_protease_NfeD_1"/>
    <property type="match status" value="1"/>
</dbReference>
<evidence type="ECO:0000256" key="1">
    <source>
        <dbReference type="ARBA" id="ARBA00004141"/>
    </source>
</evidence>
<feature type="region of interest" description="Disordered" evidence="5">
    <location>
        <begin position="1"/>
        <end position="39"/>
    </location>
</feature>
<feature type="domain" description="NfeD integral membrane" evidence="8">
    <location>
        <begin position="309"/>
        <end position="425"/>
    </location>
</feature>
<proteinExistence type="predicted"/>
<dbReference type="InterPro" id="IPR056739">
    <property type="entry name" value="NfeD_membrane"/>
</dbReference>
<keyword evidence="2 6" id="KW-0812">Transmembrane</keyword>
<feature type="domain" description="NfeD1b N-terminal" evidence="9">
    <location>
        <begin position="100"/>
        <end position="269"/>
    </location>
</feature>
<feature type="domain" description="NfeD-like C-terminal" evidence="7">
    <location>
        <begin position="442"/>
        <end position="495"/>
    </location>
</feature>
<comment type="subcellular location">
    <subcellularLocation>
        <location evidence="1">Membrane</location>
        <topology evidence="1">Multi-pass membrane protein</topology>
    </subcellularLocation>
</comment>
<dbReference type="SUPFAM" id="SSF141322">
    <property type="entry name" value="NfeD domain-like"/>
    <property type="match status" value="1"/>
</dbReference>